<dbReference type="AlphaFoldDB" id="A0A7W7LBZ6"/>
<organism evidence="1 2">
    <name type="scientific">Streptomyces netropsis</name>
    <name type="common">Streptoverticillium netropsis</name>
    <dbReference type="NCBI Taxonomy" id="55404"/>
    <lineage>
        <taxon>Bacteria</taxon>
        <taxon>Bacillati</taxon>
        <taxon>Actinomycetota</taxon>
        <taxon>Actinomycetes</taxon>
        <taxon>Kitasatosporales</taxon>
        <taxon>Streptomycetaceae</taxon>
        <taxon>Streptomyces</taxon>
    </lineage>
</organism>
<evidence type="ECO:0000313" key="2">
    <source>
        <dbReference type="Proteomes" id="UP000556436"/>
    </source>
</evidence>
<reference evidence="1 2" key="1">
    <citation type="submission" date="2020-08" db="EMBL/GenBank/DDBJ databases">
        <title>Genomic Encyclopedia of Type Strains, Phase III (KMG-III): the genomes of soil and plant-associated and newly described type strains.</title>
        <authorList>
            <person name="Whitman W."/>
        </authorList>
    </citation>
    <scope>NUCLEOTIDE SEQUENCE [LARGE SCALE GENOMIC DNA]</scope>
    <source>
        <strain evidence="1 2">CECT 3265</strain>
    </source>
</reference>
<dbReference type="EMBL" id="JACHJG010000006">
    <property type="protein sequence ID" value="MBB4887365.1"/>
    <property type="molecule type" value="Genomic_DNA"/>
</dbReference>
<evidence type="ECO:0000313" key="1">
    <source>
        <dbReference type="EMBL" id="MBB4887365.1"/>
    </source>
</evidence>
<comment type="caution">
    <text evidence="1">The sequence shown here is derived from an EMBL/GenBank/DDBJ whole genome shotgun (WGS) entry which is preliminary data.</text>
</comment>
<name>A0A7W7LBZ6_STRNE</name>
<accession>A0A7W7LBZ6</accession>
<keyword evidence="2" id="KW-1185">Reference proteome</keyword>
<dbReference type="Proteomes" id="UP000556436">
    <property type="component" value="Unassembled WGS sequence"/>
</dbReference>
<dbReference type="RefSeq" id="WP_184734386.1">
    <property type="nucleotide sequence ID" value="NZ_BMRW01000002.1"/>
</dbReference>
<proteinExistence type="predicted"/>
<sequence length="370" mass="38775">MTTALSYAIHTSPAPLRVATDTSDGHAALRITVTNPGPDPVTCDTITVAVPTGRGTDALTAAPETITARTEGHGGWEAEHRGGGVFRVRPALPGTGLKPGEQFVLTLDDIVVNEAVGTVTLGISEVSGDGNGLSHERASGSWKLAKSPAEAMLEDFVPDRPVVPNGETVTLTWKGIDGPDYVLFYGDQPPQTVNDRMVDGHGTWPSPALHDTTAFMLLASTEKDGVPVTYGLTTAVTVRVPDLEVGSLDANGVVRLFGRTQEIAGGTQSGTWTYTADTDGVITGYIKTNQSGAPATLNVFVTPPEPDKRQKFATQSWDVRGGTENQEASLLVPVPRGSTVSVVQKTDGGAFTAALTWFPFGSGSLQVIEP</sequence>
<gene>
    <name evidence="1" type="ORF">FHS38_003419</name>
</gene>
<protein>
    <submittedName>
        <fullName evidence="1">Uncharacterized protein</fullName>
    </submittedName>
</protein>